<evidence type="ECO:0000256" key="3">
    <source>
        <dbReference type="ARBA" id="ARBA00022448"/>
    </source>
</evidence>
<dbReference type="PANTHER" id="PTHR33376">
    <property type="match status" value="1"/>
</dbReference>
<proteinExistence type="inferred from homology"/>
<evidence type="ECO:0000256" key="2">
    <source>
        <dbReference type="ARBA" id="ARBA00009023"/>
    </source>
</evidence>
<organism evidence="6 7">
    <name type="scientific">Paramylibacter kogurei</name>
    <dbReference type="NCBI Taxonomy" id="1889778"/>
    <lineage>
        <taxon>Bacteria</taxon>
        <taxon>Pseudomonadati</taxon>
        <taxon>Pseudomonadota</taxon>
        <taxon>Alphaproteobacteria</taxon>
        <taxon>Rhodobacterales</taxon>
        <taxon>Paracoccaceae</taxon>
        <taxon>Paramylibacter</taxon>
    </lineage>
</organism>
<dbReference type="InterPro" id="IPR018389">
    <property type="entry name" value="DctP_fam"/>
</dbReference>
<comment type="subcellular location">
    <subcellularLocation>
        <location evidence="1">Periplasm</location>
    </subcellularLocation>
</comment>
<protein>
    <submittedName>
        <fullName evidence="6">C4-dicarboxylate ABC transporter</fullName>
    </submittedName>
</protein>
<sequence>MLFAKGREENIMKTIRNGVFASLSTLVLAAAPVAAETYIVAVGAASNSLQGRSASKFAEDLQAKLGDAHTVEFYADGQLGDEKELLQKLRLGTVQFTLVSSIMTNVAPEFALFDMPFLVQDRKHLKAIDAEIVQSDLAPKAETAGLKVLSTWENGFRQITNNTRPINTPADLEGLKIRTPSSEWRVSMFKEWGANPTPMSFSEVFVALQTGTMDGQENPLTNITGANFQEVQKYLSLTGHVYSPTYLTSGLNDWNELPEDVQSSAIDVAASIQDWSLAQGEAADNDLVEKVKAAGVEVNQADKKAFIEASAPIYAAFAEAVEGSEALVKRAQELAE</sequence>
<dbReference type="NCBIfam" id="NF037995">
    <property type="entry name" value="TRAP_S1"/>
    <property type="match status" value="1"/>
</dbReference>
<evidence type="ECO:0000313" key="6">
    <source>
        <dbReference type="EMBL" id="PIB26467.1"/>
    </source>
</evidence>
<evidence type="ECO:0000256" key="4">
    <source>
        <dbReference type="ARBA" id="ARBA00022729"/>
    </source>
</evidence>
<dbReference type="InterPro" id="IPR004682">
    <property type="entry name" value="TRAP_DctP"/>
</dbReference>
<keyword evidence="4" id="KW-0732">Signal</keyword>
<dbReference type="CDD" id="cd13603">
    <property type="entry name" value="PBP2_TRAP_Siap_TeaA_like"/>
    <property type="match status" value="1"/>
</dbReference>
<dbReference type="Pfam" id="PF03480">
    <property type="entry name" value="DctP"/>
    <property type="match status" value="1"/>
</dbReference>
<keyword evidence="3" id="KW-0813">Transport</keyword>
<dbReference type="PANTHER" id="PTHR33376:SF4">
    <property type="entry name" value="SIALIC ACID-BINDING PERIPLASMIC PROTEIN SIAP"/>
    <property type="match status" value="1"/>
</dbReference>
<keyword evidence="5" id="KW-0574">Periplasm</keyword>
<dbReference type="Gene3D" id="3.40.190.170">
    <property type="entry name" value="Bacterial extracellular solute-binding protein, family 7"/>
    <property type="match status" value="1"/>
</dbReference>
<accession>A0A2G5KAC1</accession>
<evidence type="ECO:0000313" key="7">
    <source>
        <dbReference type="Proteomes" id="UP000231516"/>
    </source>
</evidence>
<dbReference type="NCBIfam" id="TIGR00787">
    <property type="entry name" value="dctP"/>
    <property type="match status" value="1"/>
</dbReference>
<reference evidence="6 7" key="1">
    <citation type="submission" date="2016-08" db="EMBL/GenBank/DDBJ databases">
        <title>Draft genome of Amylibacter sp. strain 4G11.</title>
        <authorList>
            <person name="Wong S.-K."/>
            <person name="Hamasaki K."/>
            <person name="Yoshizawa S."/>
        </authorList>
    </citation>
    <scope>NUCLEOTIDE SEQUENCE [LARGE SCALE GENOMIC DNA]</scope>
    <source>
        <strain evidence="6 7">4G11</strain>
    </source>
</reference>
<dbReference type="PIRSF" id="PIRSF006470">
    <property type="entry name" value="DctB"/>
    <property type="match status" value="1"/>
</dbReference>
<evidence type="ECO:0000256" key="5">
    <source>
        <dbReference type="ARBA" id="ARBA00022764"/>
    </source>
</evidence>
<dbReference type="InterPro" id="IPR038404">
    <property type="entry name" value="TRAP_DctP_sf"/>
</dbReference>
<dbReference type="SUPFAM" id="SSF53850">
    <property type="entry name" value="Periplasmic binding protein-like II"/>
    <property type="match status" value="1"/>
</dbReference>
<dbReference type="OrthoDB" id="8673861at2"/>
<keyword evidence="7" id="KW-1185">Reference proteome</keyword>
<dbReference type="AlphaFoldDB" id="A0A2G5KAC1"/>
<gene>
    <name evidence="6" type="ORF">BFP76_11155</name>
</gene>
<dbReference type="GO" id="GO:0055085">
    <property type="term" value="P:transmembrane transport"/>
    <property type="evidence" value="ECO:0007669"/>
    <property type="project" value="InterPro"/>
</dbReference>
<dbReference type="EMBL" id="MDGM01000003">
    <property type="protein sequence ID" value="PIB26467.1"/>
    <property type="molecule type" value="Genomic_DNA"/>
</dbReference>
<comment type="caution">
    <text evidence="6">The sequence shown here is derived from an EMBL/GenBank/DDBJ whole genome shotgun (WGS) entry which is preliminary data.</text>
</comment>
<name>A0A2G5KAC1_9RHOB</name>
<comment type="similarity">
    <text evidence="2">Belongs to the bacterial solute-binding protein 7 family.</text>
</comment>
<dbReference type="Proteomes" id="UP000231516">
    <property type="component" value="Unassembled WGS sequence"/>
</dbReference>
<evidence type="ECO:0000256" key="1">
    <source>
        <dbReference type="ARBA" id="ARBA00004418"/>
    </source>
</evidence>
<dbReference type="GO" id="GO:0030288">
    <property type="term" value="C:outer membrane-bounded periplasmic space"/>
    <property type="evidence" value="ECO:0007669"/>
    <property type="project" value="InterPro"/>
</dbReference>